<keyword evidence="2" id="KW-1185">Reference proteome</keyword>
<dbReference type="Proteomes" id="UP000186817">
    <property type="component" value="Unassembled WGS sequence"/>
</dbReference>
<dbReference type="PANTHER" id="PTHR21004:SF0">
    <property type="entry name" value="PEROXISOMAL LEADER PEPTIDE-PROCESSING PROTEASE"/>
    <property type="match status" value="1"/>
</dbReference>
<dbReference type="EMBL" id="LSRX01000683">
    <property type="protein sequence ID" value="OLP91020.1"/>
    <property type="molecule type" value="Genomic_DNA"/>
</dbReference>
<organism evidence="1 2">
    <name type="scientific">Symbiodinium microadriaticum</name>
    <name type="common">Dinoflagellate</name>
    <name type="synonym">Zooxanthella microadriatica</name>
    <dbReference type="NCBI Taxonomy" id="2951"/>
    <lineage>
        <taxon>Eukaryota</taxon>
        <taxon>Sar</taxon>
        <taxon>Alveolata</taxon>
        <taxon>Dinophyceae</taxon>
        <taxon>Suessiales</taxon>
        <taxon>Symbiodiniaceae</taxon>
        <taxon>Symbiodinium</taxon>
    </lineage>
</organism>
<dbReference type="InterPro" id="IPR039245">
    <property type="entry name" value="TYSND1/DEG15"/>
</dbReference>
<name>A0A1Q9D792_SYMMI</name>
<sequence length="561" mass="59356">MSPSGDDGTMRWCPLMLVAAGPEAPESGLAQLGGAASEGDGEAGSSFTEDGRLYVATSGLCLWDSESPAVAITSAALVAPFLRRSAARATELCAVMDPELVATTELFAVFPPAHEPRALEATLLAAVPLPEAEEAAAAMQAYLSFPTTPSASSTSRPPWKPPPLGSLGMVLLGLASRPEKGLALLPKEEARLRQGECVRLLSSPFALLKASLFLGMETTGFIAAAEETGEFALLDARQLPGACGGVLVRETDPEHPVALMAPPLGSAGRRWAFNPLIPLQRIVAAFASTLSAAYLPQRLRTTEALHPSVAPELLGQAQNLLCTVMVSINGLKVTAPALLLSPFFIAVGSKMAHALLESASPGIPLPGYLLSAECDLLPCRPLRCAGSILLLAVRGEAARRAIASRLPAEGSLIEAQEGSEILAVDLDADEGPRITRGCLQRWLGARHGVAPAIRFGLPKSGGRTNANVLLSARPCRPLGLVLRGLEEKLDDDRVLPVQFRAVSMTQFKEFEVRLKSGAAQAAVDSWLLHFDRSWREPFEAGPRAFDWQVEARPRPAFSSSL</sequence>
<proteinExistence type="predicted"/>
<dbReference type="GO" id="GO:0016485">
    <property type="term" value="P:protein processing"/>
    <property type="evidence" value="ECO:0007669"/>
    <property type="project" value="InterPro"/>
</dbReference>
<dbReference type="PANTHER" id="PTHR21004">
    <property type="entry name" value="SERINE PROTEASE-RELATED"/>
    <property type="match status" value="1"/>
</dbReference>
<accession>A0A1Q9D792</accession>
<reference evidence="1 2" key="1">
    <citation type="submission" date="2016-02" db="EMBL/GenBank/DDBJ databases">
        <title>Genome analysis of coral dinoflagellate symbionts highlights evolutionary adaptations to a symbiotic lifestyle.</title>
        <authorList>
            <person name="Aranda M."/>
            <person name="Li Y."/>
            <person name="Liew Y.J."/>
            <person name="Baumgarten S."/>
            <person name="Simakov O."/>
            <person name="Wilson M."/>
            <person name="Piel J."/>
            <person name="Ashoor H."/>
            <person name="Bougouffa S."/>
            <person name="Bajic V.B."/>
            <person name="Ryu T."/>
            <person name="Ravasi T."/>
            <person name="Bayer T."/>
            <person name="Micklem G."/>
            <person name="Kim H."/>
            <person name="Bhak J."/>
            <person name="Lajeunesse T.C."/>
            <person name="Voolstra C.R."/>
        </authorList>
    </citation>
    <scope>NUCLEOTIDE SEQUENCE [LARGE SCALE GENOMIC DNA]</scope>
    <source>
        <strain evidence="1 2">CCMP2467</strain>
    </source>
</reference>
<dbReference type="GO" id="GO:0005777">
    <property type="term" value="C:peroxisome"/>
    <property type="evidence" value="ECO:0007669"/>
    <property type="project" value="InterPro"/>
</dbReference>
<comment type="caution">
    <text evidence="1">The sequence shown here is derived from an EMBL/GenBank/DDBJ whole genome shotgun (WGS) entry which is preliminary data.</text>
</comment>
<protein>
    <submittedName>
        <fullName evidence="1">Uncharacterized protein</fullName>
    </submittedName>
</protein>
<dbReference type="OrthoDB" id="10327926at2759"/>
<gene>
    <name evidence="1" type="ORF">AK812_SmicGene27339</name>
</gene>
<evidence type="ECO:0000313" key="1">
    <source>
        <dbReference type="EMBL" id="OLP91020.1"/>
    </source>
</evidence>
<dbReference type="GO" id="GO:0004252">
    <property type="term" value="F:serine-type endopeptidase activity"/>
    <property type="evidence" value="ECO:0007669"/>
    <property type="project" value="InterPro"/>
</dbReference>
<dbReference type="AlphaFoldDB" id="A0A1Q9D792"/>
<evidence type="ECO:0000313" key="2">
    <source>
        <dbReference type="Proteomes" id="UP000186817"/>
    </source>
</evidence>